<proteinExistence type="predicted"/>
<sequence length="20" mass="2564">MSIITMRQMNHIGEQYIWRR</sequence>
<reference evidence="1 2" key="1">
    <citation type="journal article" date="1999" name="Nature">
        <title>Sequence and analysis of chromosome 2 of the plant Arabidopsis thaliana.</title>
        <authorList>
            <person name="Lin X."/>
            <person name="Kaul S."/>
            <person name="Rounsley S."/>
            <person name="Shea T.P."/>
            <person name="Benito M.I."/>
            <person name="Town C.D."/>
            <person name="Fujii C.Y."/>
            <person name="Mason T."/>
            <person name="Bowman C.L."/>
            <person name="Barnstead M."/>
            <person name="Feldblyum T.V."/>
            <person name="Buell C.R."/>
            <person name="Ketchum K.A."/>
            <person name="Lee J."/>
            <person name="Ronning C.M."/>
            <person name="Koo H.L."/>
            <person name="Moffat K.S."/>
            <person name="Cronin L.A."/>
            <person name="Shen M."/>
            <person name="Pai G."/>
            <person name="Van Aken S."/>
            <person name="Umayam L."/>
            <person name="Tallon L.J."/>
            <person name="Gill J.E."/>
            <person name="Adams M.D."/>
            <person name="Carrera A.J."/>
            <person name="Creasy T.H."/>
            <person name="Goodman H.M."/>
            <person name="Somerville C.R."/>
            <person name="Copenhaver G.P."/>
            <person name="Preuss D."/>
            <person name="Nierman W.C."/>
            <person name="White O."/>
            <person name="Eisen J.A."/>
            <person name="Salzberg S.L."/>
            <person name="Fraser C.M."/>
            <person name="Venter J.C."/>
        </authorList>
    </citation>
    <scope>NUCLEOTIDE SEQUENCE [LARGE SCALE GENOMIC DNA]</scope>
    <source>
        <strain evidence="2">cv. Columbia</strain>
    </source>
</reference>
<accession>A0A1P8AY13</accession>
<dbReference type="EMBL" id="CP002685">
    <property type="protein sequence ID" value="ANM61548.1"/>
    <property type="molecule type" value="Genomic_DNA"/>
</dbReference>
<dbReference type="AlphaFoldDB" id="A0A1P8AY13"/>
<organism evidence="1 2">
    <name type="scientific">Arabidopsis thaliana</name>
    <name type="common">Mouse-ear cress</name>
    <dbReference type="NCBI Taxonomy" id="3702"/>
    <lineage>
        <taxon>Eukaryota</taxon>
        <taxon>Viridiplantae</taxon>
        <taxon>Streptophyta</taxon>
        <taxon>Embryophyta</taxon>
        <taxon>Tracheophyta</taxon>
        <taxon>Spermatophyta</taxon>
        <taxon>Magnoliopsida</taxon>
        <taxon>eudicotyledons</taxon>
        <taxon>Gunneridae</taxon>
        <taxon>Pentapetalae</taxon>
        <taxon>rosids</taxon>
        <taxon>malvids</taxon>
        <taxon>Brassicales</taxon>
        <taxon>Brassicaceae</taxon>
        <taxon>Camelineae</taxon>
        <taxon>Arabidopsis</taxon>
    </lineage>
</organism>
<feature type="non-terminal residue" evidence="1">
    <location>
        <position position="1"/>
    </location>
</feature>
<dbReference type="Proteomes" id="UP000006548">
    <property type="component" value="Chromosome 2"/>
</dbReference>
<evidence type="ECO:0000313" key="2">
    <source>
        <dbReference type="Proteomes" id="UP000006548"/>
    </source>
</evidence>
<gene>
    <name evidence="1" type="ordered locus">At2g33685</name>
</gene>
<name>A0A1P8AY13_ARATH</name>
<dbReference type="InParanoid" id="A0A1P8AY13"/>
<dbReference type="TAIR" id="AT2G33685"/>
<dbReference type="RefSeq" id="NP_001336517.1">
    <property type="nucleotide sequence ID" value="NM_001349587.1"/>
</dbReference>
<keyword evidence="2" id="KW-1185">Reference proteome</keyword>
<reference evidence="2" key="2">
    <citation type="journal article" date="2017" name="Plant J.">
        <title>Araport11: a complete reannotation of the Arabidopsis thaliana reference genome.</title>
        <authorList>
            <person name="Cheng C.Y."/>
            <person name="Krishnakumar V."/>
            <person name="Chan A.P."/>
            <person name="Thibaud-Nissen F."/>
            <person name="Schobel S."/>
            <person name="Town C.D."/>
        </authorList>
    </citation>
    <scope>GENOME REANNOTATION</scope>
    <source>
        <strain evidence="2">cv. Columbia</strain>
    </source>
</reference>
<dbReference type="GeneID" id="31370872"/>
<evidence type="ECO:0000313" key="1">
    <source>
        <dbReference type="EMBL" id="ANM61548.1"/>
    </source>
</evidence>
<protein>
    <submittedName>
        <fullName evidence="1">Uncharacterized protein</fullName>
    </submittedName>
</protein>